<dbReference type="InterPro" id="IPR001564">
    <property type="entry name" value="Nucleoside_diP_kinase"/>
</dbReference>
<keyword evidence="5 10" id="KW-0418">Kinase</keyword>
<keyword evidence="4" id="KW-0547">Nucleotide-binding</keyword>
<feature type="active site" description="Pros-phosphohistidine intermediate" evidence="7">
    <location>
        <position position="115"/>
    </location>
</feature>
<keyword evidence="3 10" id="KW-0808">Transferase</keyword>
<dbReference type="SUPFAM" id="SSF54919">
    <property type="entry name" value="Nucleoside diphosphate kinase, NDK"/>
    <property type="match status" value="1"/>
</dbReference>
<feature type="binding site" evidence="7">
    <location>
        <position position="11"/>
    </location>
    <ligand>
        <name>ATP</name>
        <dbReference type="ChEBI" id="CHEBI:30616"/>
    </ligand>
</feature>
<dbReference type="PANTHER" id="PTHR46161">
    <property type="entry name" value="NUCLEOSIDE DIPHOSPHATE KINASE"/>
    <property type="match status" value="1"/>
</dbReference>
<evidence type="ECO:0000256" key="4">
    <source>
        <dbReference type="ARBA" id="ARBA00022741"/>
    </source>
</evidence>
<evidence type="ECO:0000313" key="10">
    <source>
        <dbReference type="EMBL" id="NIJ45460.1"/>
    </source>
</evidence>
<evidence type="ECO:0000256" key="7">
    <source>
        <dbReference type="PROSITE-ProRule" id="PRU00706"/>
    </source>
</evidence>
<dbReference type="EMBL" id="JAASQL010000002">
    <property type="protein sequence ID" value="NIJ45460.1"/>
    <property type="molecule type" value="Genomic_DNA"/>
</dbReference>
<name>A0ABX0UCC0_9FLAO</name>
<evidence type="ECO:0000256" key="3">
    <source>
        <dbReference type="ARBA" id="ARBA00022679"/>
    </source>
</evidence>
<dbReference type="Pfam" id="PF00334">
    <property type="entry name" value="NDK"/>
    <property type="match status" value="1"/>
</dbReference>
<evidence type="ECO:0000256" key="5">
    <source>
        <dbReference type="ARBA" id="ARBA00022777"/>
    </source>
</evidence>
<dbReference type="PRINTS" id="PR01243">
    <property type="entry name" value="NUCDPKINASE"/>
</dbReference>
<keyword evidence="6" id="KW-0067">ATP-binding</keyword>
<feature type="binding site" evidence="7">
    <location>
        <position position="102"/>
    </location>
    <ligand>
        <name>ATP</name>
        <dbReference type="ChEBI" id="CHEBI:30616"/>
    </ligand>
</feature>
<dbReference type="Gene3D" id="3.30.70.141">
    <property type="entry name" value="Nucleoside diphosphate kinase-like domain"/>
    <property type="match status" value="1"/>
</dbReference>
<dbReference type="PANTHER" id="PTHR46161:SF3">
    <property type="entry name" value="NUCLEOSIDE DIPHOSPHATE KINASE DDB_G0292928-RELATED"/>
    <property type="match status" value="1"/>
</dbReference>
<feature type="binding site" evidence="7">
    <location>
        <position position="93"/>
    </location>
    <ligand>
        <name>ATP</name>
        <dbReference type="ChEBI" id="CHEBI:30616"/>
    </ligand>
</feature>
<dbReference type="EC" id="2.7.4.6" evidence="10"/>
<evidence type="ECO:0000256" key="8">
    <source>
        <dbReference type="RuleBase" id="RU004011"/>
    </source>
</evidence>
<comment type="caution">
    <text evidence="10">The sequence shown here is derived from an EMBL/GenBank/DDBJ whole genome shotgun (WGS) entry which is preliminary data.</text>
</comment>
<feature type="domain" description="Nucleoside diphosphate kinase-like" evidence="9">
    <location>
        <begin position="3"/>
        <end position="138"/>
    </location>
</feature>
<evidence type="ECO:0000313" key="11">
    <source>
        <dbReference type="Proteomes" id="UP000745859"/>
    </source>
</evidence>
<sequence>MANNRTLTMIKPDAIEQGNTGAIIQKITNSGFKIIALKLTKLTTEQAAEFYGIHKGKKFYDELIDFMISGPIIAAILEKKNAVDDFRALIGATVDPAEGTIRNLFASSVTQNAVHGSDSDENANIECAFHFNENEIIDY</sequence>
<organism evidence="10 11">
    <name type="scientific">Wenyingzhuangia heitensis</name>
    <dbReference type="NCBI Taxonomy" id="1487859"/>
    <lineage>
        <taxon>Bacteria</taxon>
        <taxon>Pseudomonadati</taxon>
        <taxon>Bacteroidota</taxon>
        <taxon>Flavobacteriia</taxon>
        <taxon>Flavobacteriales</taxon>
        <taxon>Flavobacteriaceae</taxon>
        <taxon>Wenyingzhuangia</taxon>
    </lineage>
</organism>
<keyword evidence="11" id="KW-1185">Reference proteome</keyword>
<evidence type="ECO:0000256" key="6">
    <source>
        <dbReference type="ARBA" id="ARBA00022840"/>
    </source>
</evidence>
<dbReference type="GO" id="GO:0004550">
    <property type="term" value="F:nucleoside diphosphate kinase activity"/>
    <property type="evidence" value="ECO:0007669"/>
    <property type="project" value="UniProtKB-EC"/>
</dbReference>
<evidence type="ECO:0000256" key="1">
    <source>
        <dbReference type="ARBA" id="ARBA00008142"/>
    </source>
</evidence>
<dbReference type="InterPro" id="IPR036850">
    <property type="entry name" value="NDK-like_dom_sf"/>
</dbReference>
<gene>
    <name evidence="10" type="ORF">FHR24_001928</name>
</gene>
<feature type="binding site" evidence="7">
    <location>
        <position position="87"/>
    </location>
    <ligand>
        <name>ATP</name>
        <dbReference type="ChEBI" id="CHEBI:30616"/>
    </ligand>
</feature>
<dbReference type="CDD" id="cd04413">
    <property type="entry name" value="NDPk_I"/>
    <property type="match status" value="1"/>
</dbReference>
<feature type="binding site" evidence="7">
    <location>
        <position position="59"/>
    </location>
    <ligand>
        <name>ATP</name>
        <dbReference type="ChEBI" id="CHEBI:30616"/>
    </ligand>
</feature>
<reference evidence="10 11" key="1">
    <citation type="submission" date="2020-03" db="EMBL/GenBank/DDBJ databases">
        <title>Genomic Encyclopedia of Type Strains, Phase IV (KMG-IV): sequencing the most valuable type-strain genomes for metagenomic binning, comparative biology and taxonomic classification.</title>
        <authorList>
            <person name="Goeker M."/>
        </authorList>
    </citation>
    <scope>NUCLEOTIDE SEQUENCE [LARGE SCALE GENOMIC DNA]</scope>
    <source>
        <strain evidence="10 11">DSM 101599</strain>
    </source>
</reference>
<evidence type="ECO:0000259" key="9">
    <source>
        <dbReference type="SMART" id="SM00562"/>
    </source>
</evidence>
<protein>
    <submittedName>
        <fullName evidence="10">Nucleoside-diphosphate kinase</fullName>
        <ecNumber evidence="10">2.7.4.6</ecNumber>
    </submittedName>
</protein>
<dbReference type="InterPro" id="IPR034907">
    <property type="entry name" value="NDK-like_dom"/>
</dbReference>
<proteinExistence type="inferred from homology"/>
<dbReference type="SMART" id="SM00562">
    <property type="entry name" value="NDK"/>
    <property type="match status" value="1"/>
</dbReference>
<feature type="binding site" evidence="7">
    <location>
        <position position="112"/>
    </location>
    <ligand>
        <name>ATP</name>
        <dbReference type="ChEBI" id="CHEBI:30616"/>
    </ligand>
</feature>
<dbReference type="NCBIfam" id="NF001908">
    <property type="entry name" value="PRK00668.1"/>
    <property type="match status" value="1"/>
</dbReference>
<dbReference type="Proteomes" id="UP000745859">
    <property type="component" value="Unassembled WGS sequence"/>
</dbReference>
<dbReference type="PROSITE" id="PS51374">
    <property type="entry name" value="NDPK_LIKE"/>
    <property type="match status" value="1"/>
</dbReference>
<evidence type="ECO:0000256" key="2">
    <source>
        <dbReference type="ARBA" id="ARBA00022553"/>
    </source>
</evidence>
<accession>A0ABX0UCC0</accession>
<comment type="similarity">
    <text evidence="1 7 8">Belongs to the NDK family.</text>
</comment>
<dbReference type="RefSeq" id="WP_167187539.1">
    <property type="nucleotide sequence ID" value="NZ_JAASQL010000002.1"/>
</dbReference>
<keyword evidence="2" id="KW-0597">Phosphoprotein</keyword>